<evidence type="ECO:0000313" key="2">
    <source>
        <dbReference type="EMBL" id="KAF1767646.1"/>
    </source>
</evidence>
<dbReference type="RefSeq" id="XP_003107161.2">
    <property type="nucleotide sequence ID" value="XM_003107113.2"/>
</dbReference>
<evidence type="ECO:0000256" key="1">
    <source>
        <dbReference type="SAM" id="SignalP"/>
    </source>
</evidence>
<proteinExistence type="predicted"/>
<gene>
    <name evidence="2" type="ORF">GCK72_007605</name>
</gene>
<sequence>MSIQLFWIFFVSTFILHSSESKPIDLVAVVNDTNNLRREAAEEFKIPYMHELIYDATLYQQFDLIDNDDIPWFTPISRDFFSAQFDVFKNKRGEMKIYSYRENPLSEVKNPYTAQYLSPLQKRIRCLTRENGTLKCVLGPIRETMWWYYSEGSPGSRCDDDYYNNEGLCTRFQTTTTRKTTATTSLNTVTTEKPYPTIDAEEEEECECSVSTCVKITFIFITLFVHYLV</sequence>
<dbReference type="EMBL" id="WUAV01000002">
    <property type="protein sequence ID" value="KAF1767646.1"/>
    <property type="molecule type" value="Genomic_DNA"/>
</dbReference>
<reference evidence="2 3" key="1">
    <citation type="submission" date="2019-12" db="EMBL/GenBank/DDBJ databases">
        <title>Chromosome-level assembly of the Caenorhabditis remanei genome.</title>
        <authorList>
            <person name="Teterina A.A."/>
            <person name="Willis J.H."/>
            <person name="Phillips P.C."/>
        </authorList>
    </citation>
    <scope>NUCLEOTIDE SEQUENCE [LARGE SCALE GENOMIC DNA]</scope>
    <source>
        <strain evidence="2 3">PX506</strain>
        <tissue evidence="2">Whole organism</tissue>
    </source>
</reference>
<protein>
    <submittedName>
        <fullName evidence="2">Uncharacterized protein</fullName>
    </submittedName>
</protein>
<feature type="signal peptide" evidence="1">
    <location>
        <begin position="1"/>
        <end position="21"/>
    </location>
</feature>
<dbReference type="Proteomes" id="UP000483820">
    <property type="component" value="Chromosome II"/>
</dbReference>
<name>A0A6A5HLU4_CAERE</name>
<accession>A0A6A5HLU4</accession>
<keyword evidence="1" id="KW-0732">Signal</keyword>
<dbReference type="CTD" id="9805128"/>
<dbReference type="AlphaFoldDB" id="A0A6A5HLU4"/>
<dbReference type="KEGG" id="crq:GCK72_007605"/>
<feature type="chain" id="PRO_5025460020" evidence="1">
    <location>
        <begin position="22"/>
        <end position="229"/>
    </location>
</feature>
<organism evidence="2 3">
    <name type="scientific">Caenorhabditis remanei</name>
    <name type="common">Caenorhabditis vulgaris</name>
    <dbReference type="NCBI Taxonomy" id="31234"/>
    <lineage>
        <taxon>Eukaryota</taxon>
        <taxon>Metazoa</taxon>
        <taxon>Ecdysozoa</taxon>
        <taxon>Nematoda</taxon>
        <taxon>Chromadorea</taxon>
        <taxon>Rhabditida</taxon>
        <taxon>Rhabditina</taxon>
        <taxon>Rhabditomorpha</taxon>
        <taxon>Rhabditoidea</taxon>
        <taxon>Rhabditidae</taxon>
        <taxon>Peloderinae</taxon>
        <taxon>Caenorhabditis</taxon>
    </lineage>
</organism>
<comment type="caution">
    <text evidence="2">The sequence shown here is derived from an EMBL/GenBank/DDBJ whole genome shotgun (WGS) entry which is preliminary data.</text>
</comment>
<dbReference type="GeneID" id="9805128"/>
<evidence type="ECO:0000313" key="3">
    <source>
        <dbReference type="Proteomes" id="UP000483820"/>
    </source>
</evidence>